<dbReference type="PROSITE" id="PS51257">
    <property type="entry name" value="PROKAR_LIPOPROTEIN"/>
    <property type="match status" value="1"/>
</dbReference>
<accession>F4CE95</accession>
<feature type="signal peptide" evidence="1">
    <location>
        <begin position="1"/>
        <end position="25"/>
    </location>
</feature>
<dbReference type="AlphaFoldDB" id="F4CE95"/>
<proteinExistence type="predicted"/>
<dbReference type="HOGENOM" id="CLU_2345240_0_0_10"/>
<protein>
    <recommendedName>
        <fullName evidence="3">Lipoprotein</fullName>
    </recommendedName>
</protein>
<dbReference type="PATRIC" id="fig|743722.3.peg.2613"/>
<reference evidence="2" key="1">
    <citation type="submission" date="2011-03" db="EMBL/GenBank/DDBJ databases">
        <title>Complete sequence of Sphingobacterium sp. 21.</title>
        <authorList>
            <consortium name="US DOE Joint Genome Institute"/>
            <person name="Lucas S."/>
            <person name="Copeland A."/>
            <person name="Lapidus A."/>
            <person name="Cheng J.-F."/>
            <person name="Goodwin L."/>
            <person name="Pitluck S."/>
            <person name="Davenport K."/>
            <person name="Detter J.C."/>
            <person name="Han C."/>
            <person name="Tapia R."/>
            <person name="Land M."/>
            <person name="Hauser L."/>
            <person name="Kyrpides N."/>
            <person name="Ivanova N."/>
            <person name="Ovchinnikova G."/>
            <person name="Pagani I."/>
            <person name="Siebers A.K."/>
            <person name="Allgaier M."/>
            <person name="Thelen M.P."/>
            <person name="Hugenholtz P."/>
            <person name="Woyke T."/>
        </authorList>
    </citation>
    <scope>NUCLEOTIDE SEQUENCE</scope>
    <source>
        <strain evidence="2">21</strain>
    </source>
</reference>
<name>F4CE95_SPHS2</name>
<gene>
    <name evidence="2" type="ordered locus">Sph21_2442</name>
</gene>
<dbReference type="KEGG" id="shg:Sph21_2442"/>
<organism evidence="2">
    <name type="scientific">Sphingobacterium sp. (strain 21)</name>
    <dbReference type="NCBI Taxonomy" id="743722"/>
    <lineage>
        <taxon>Bacteria</taxon>
        <taxon>Pseudomonadati</taxon>
        <taxon>Bacteroidota</taxon>
        <taxon>Sphingobacteriia</taxon>
        <taxon>Sphingobacteriales</taxon>
        <taxon>Sphingobacteriaceae</taxon>
        <taxon>Sphingobacterium</taxon>
    </lineage>
</organism>
<evidence type="ECO:0000313" key="2">
    <source>
        <dbReference type="EMBL" id="ADZ78996.1"/>
    </source>
</evidence>
<dbReference type="EMBL" id="CP002584">
    <property type="protein sequence ID" value="ADZ78996.1"/>
    <property type="molecule type" value="Genomic_DNA"/>
</dbReference>
<evidence type="ECO:0008006" key="3">
    <source>
        <dbReference type="Google" id="ProtNLM"/>
    </source>
</evidence>
<keyword evidence="1" id="KW-0732">Signal</keyword>
<feature type="chain" id="PRO_5003306515" description="Lipoprotein" evidence="1">
    <location>
        <begin position="26"/>
        <end position="97"/>
    </location>
</feature>
<evidence type="ECO:0000256" key="1">
    <source>
        <dbReference type="SAM" id="SignalP"/>
    </source>
</evidence>
<sequence length="97" mass="11300">MFMKYFKKSLVVPMVLLSLSFAACNKDNAVQQETKEKAQIETLRQFLAEKMQLDPSSIGFDQETRKFLLPAESGDYTFEFDYDSVLDVYNRDKNQPK</sequence>